<keyword evidence="4" id="KW-1185">Reference proteome</keyword>
<dbReference type="PROSITE" id="PS51257">
    <property type="entry name" value="PROKAR_LIPOPROTEIN"/>
    <property type="match status" value="1"/>
</dbReference>
<dbReference type="Gene3D" id="2.60.40.2390">
    <property type="match status" value="1"/>
</dbReference>
<evidence type="ECO:0000313" key="3">
    <source>
        <dbReference type="EMBL" id="EFL49428.1"/>
    </source>
</evidence>
<keyword evidence="1" id="KW-0732">Signal</keyword>
<dbReference type="Pfam" id="PF12975">
    <property type="entry name" value="DUF3859"/>
    <property type="match status" value="1"/>
</dbReference>
<feature type="chain" id="PRO_5003148098" description="DUF3859 domain-containing protein" evidence="1">
    <location>
        <begin position="25"/>
        <end position="157"/>
    </location>
</feature>
<dbReference type="eggNOG" id="ENOG50317SW">
    <property type="taxonomic scope" value="Bacteria"/>
</dbReference>
<dbReference type="InterPro" id="IPR024331">
    <property type="entry name" value="DUF3859"/>
</dbReference>
<dbReference type="Proteomes" id="UP000006250">
    <property type="component" value="Unassembled WGS sequence"/>
</dbReference>
<dbReference type="OrthoDB" id="5456623at2"/>
<organism evidence="3 4">
    <name type="scientific">Solidesulfovibrio fructosivorans JJ]</name>
    <dbReference type="NCBI Taxonomy" id="596151"/>
    <lineage>
        <taxon>Bacteria</taxon>
        <taxon>Pseudomonadati</taxon>
        <taxon>Thermodesulfobacteriota</taxon>
        <taxon>Desulfovibrionia</taxon>
        <taxon>Desulfovibrionales</taxon>
        <taxon>Desulfovibrionaceae</taxon>
        <taxon>Solidesulfovibrio</taxon>
    </lineage>
</organism>
<evidence type="ECO:0000313" key="4">
    <source>
        <dbReference type="Proteomes" id="UP000006250"/>
    </source>
</evidence>
<feature type="domain" description="DUF3859" evidence="2">
    <location>
        <begin position="31"/>
        <end position="152"/>
    </location>
</feature>
<protein>
    <recommendedName>
        <fullName evidence="2">DUF3859 domain-containing protein</fullName>
    </recommendedName>
</protein>
<comment type="caution">
    <text evidence="3">The sequence shown here is derived from an EMBL/GenBank/DDBJ whole genome shotgun (WGS) entry which is preliminary data.</text>
</comment>
<accession>E1K1S8</accession>
<name>E1K1S8_SOLFR</name>
<dbReference type="AlphaFoldDB" id="E1K1S8"/>
<feature type="signal peptide" evidence="1">
    <location>
        <begin position="1"/>
        <end position="24"/>
    </location>
</feature>
<evidence type="ECO:0000259" key="2">
    <source>
        <dbReference type="Pfam" id="PF12975"/>
    </source>
</evidence>
<reference evidence="3 4" key="1">
    <citation type="submission" date="2010-08" db="EMBL/GenBank/DDBJ databases">
        <title>The draft genome of Desulfovibrio fructosovorans JJ.</title>
        <authorList>
            <consortium name="US DOE Joint Genome Institute (JGI-PGF)"/>
            <person name="Lucas S."/>
            <person name="Copeland A."/>
            <person name="Lapidus A."/>
            <person name="Cheng J.-F."/>
            <person name="Bruce D."/>
            <person name="Goodwin L."/>
            <person name="Pitluck S."/>
            <person name="Land M.L."/>
            <person name="Hauser L."/>
            <person name="Chang Y.-J."/>
            <person name="Jeffries C."/>
            <person name="Wall J.D."/>
            <person name="Stahl D.A."/>
            <person name="Arkin A.P."/>
            <person name="Dehal P."/>
            <person name="Stolyar S.M."/>
            <person name="Hazen T.C."/>
            <person name="Woyke T.J."/>
        </authorList>
    </citation>
    <scope>NUCLEOTIDE SEQUENCE [LARGE SCALE GENOMIC DNA]</scope>
    <source>
        <strain evidence="3 4">JJ</strain>
    </source>
</reference>
<dbReference type="RefSeq" id="WP_005996641.1">
    <property type="nucleotide sequence ID" value="NZ_AECZ01000044.1"/>
</dbReference>
<gene>
    <name evidence="3" type="ORF">DesfrDRAFT_3828</name>
</gene>
<dbReference type="STRING" id="596151.DesfrDRAFT_3828"/>
<proteinExistence type="predicted"/>
<dbReference type="EMBL" id="AECZ01000044">
    <property type="protein sequence ID" value="EFL49428.1"/>
    <property type="molecule type" value="Genomic_DNA"/>
</dbReference>
<sequence length="157" mass="17183" precursor="true">MKRLLVILPILCLLLASCSSTLNFFGFGGKEEKQQEPSIVLVDYGIYDANGALTTATNSVPRKLGTTFGMRFKTLKPEGGTSKVKIITASPGIIDPAQNKVVFNNETTVDVVTGKEYNCTFTFEKEWEMASGDWTLTAVAEDGSSIKKTFQVFNPQQ</sequence>
<evidence type="ECO:0000256" key="1">
    <source>
        <dbReference type="SAM" id="SignalP"/>
    </source>
</evidence>